<organism evidence="1">
    <name type="scientific">Maize yellow striate virus</name>
    <dbReference type="NCBI Taxonomy" id="1168550"/>
    <lineage>
        <taxon>Viruses</taxon>
        <taxon>Riboviria</taxon>
        <taxon>Orthornavirae</taxon>
        <taxon>Negarnaviricota</taxon>
        <taxon>Haploviricotina</taxon>
        <taxon>Monjiviricetes</taxon>
        <taxon>Mononegavirales</taxon>
        <taxon>Rhabdoviridae</taxon>
        <taxon>Betarhabdovirinae</taxon>
        <taxon>Betacytorhabdovirus</taxon>
        <taxon>Betacytorhabdovirus maysflavostriatis</taxon>
        <taxon>Cytorhabdovirus maysflavostriatis</taxon>
    </lineage>
</organism>
<reference evidence="1" key="2">
    <citation type="submission" date="2017-04" db="EMBL/GenBank/DDBJ databases">
        <authorList>
            <person name="Afonso C.L."/>
            <person name="Miller P.J."/>
            <person name="Scott M.A."/>
            <person name="Spackman E."/>
            <person name="Goraichik I."/>
            <person name="Dimitrov K.M."/>
            <person name="Suarez D.L."/>
            <person name="Swayne D.E."/>
        </authorList>
    </citation>
    <scope>NUCLEOTIDE SEQUENCE</scope>
</reference>
<proteinExistence type="predicted"/>
<dbReference type="KEGG" id="vg:65101624"/>
<reference evidence="1" key="1">
    <citation type="journal article" date="2017" name="Arch. Virol.">
        <title>Complete genome sequence of maize yellow striate virus, a new cytorhabdovirus infecting maize and wheat crops in Argentina.</title>
        <authorList>
            <person name="Maurino F."/>
            <person name="Dumon A.D."/>
            <person name="Llauger G."/>
            <person name="Alemandri V."/>
            <person name="de Haro L.A."/>
            <person name="Mattio M.F."/>
            <person name="Del Vas M."/>
            <person name="Laguna I.G."/>
            <person name="Gimenez Pecci M.P."/>
        </authorList>
    </citation>
    <scope>NUCLEOTIDE SEQUENCE [LARGE SCALE GENOMIC DNA]</scope>
</reference>
<protein>
    <submittedName>
        <fullName evidence="1">Uncharacterized protein</fullName>
    </submittedName>
</protein>
<sequence length="123" mass="13841">MNRKDVELSASCVTGWIRQDKHVVVLDRCFVVSLCDPRFYNIDIDMSSEGVSVTTYRNNKPMPPGVCHRVSLQGMDLIGNDTYFNIKCDVTDNILLCGKYPLSTYEGISIDTDARPHVSYAMV</sequence>
<dbReference type="EMBL" id="KY884303">
    <property type="protein sequence ID" value="ATN96437.1"/>
    <property type="molecule type" value="Viral_cRNA"/>
</dbReference>
<keyword evidence="2" id="KW-1185">Reference proteome</keyword>
<accession>A0A2D1GTN8</accession>
<dbReference type="RefSeq" id="YP_010086412.1">
    <property type="nucleotide sequence ID" value="NC_055454.1"/>
</dbReference>
<dbReference type="Proteomes" id="UP000501046">
    <property type="component" value="Segment"/>
</dbReference>
<name>A0A2D1GTN8_9RHAB</name>
<evidence type="ECO:0000313" key="2">
    <source>
        <dbReference type="Proteomes" id="UP000501046"/>
    </source>
</evidence>
<evidence type="ECO:0000313" key="1">
    <source>
        <dbReference type="EMBL" id="ATN96437.1"/>
    </source>
</evidence>
<dbReference type="GeneID" id="65101624"/>